<dbReference type="GO" id="GO:0009055">
    <property type="term" value="F:electron transfer activity"/>
    <property type="evidence" value="ECO:0007669"/>
    <property type="project" value="InterPro"/>
</dbReference>
<reference evidence="6" key="2">
    <citation type="submission" date="2021-02" db="EMBL/GenBank/DDBJ databases">
        <authorList>
            <person name="Kimball J.A."/>
            <person name="Haas M.W."/>
            <person name="Macchietto M."/>
            <person name="Kono T."/>
            <person name="Duquette J."/>
            <person name="Shao M."/>
        </authorList>
    </citation>
    <scope>NUCLEOTIDE SEQUENCE</scope>
    <source>
        <tissue evidence="6">Fresh leaf tissue</tissue>
    </source>
</reference>
<organism evidence="6 7">
    <name type="scientific">Zizania palustris</name>
    <name type="common">Northern wild rice</name>
    <dbReference type="NCBI Taxonomy" id="103762"/>
    <lineage>
        <taxon>Eukaryota</taxon>
        <taxon>Viridiplantae</taxon>
        <taxon>Streptophyta</taxon>
        <taxon>Embryophyta</taxon>
        <taxon>Tracheophyta</taxon>
        <taxon>Spermatophyta</taxon>
        <taxon>Magnoliopsida</taxon>
        <taxon>Liliopsida</taxon>
        <taxon>Poales</taxon>
        <taxon>Poaceae</taxon>
        <taxon>BOP clade</taxon>
        <taxon>Oryzoideae</taxon>
        <taxon>Oryzeae</taxon>
        <taxon>Zizaniinae</taxon>
        <taxon>Zizania</taxon>
    </lineage>
</organism>
<feature type="domain" description="J" evidence="4">
    <location>
        <begin position="79"/>
        <end position="144"/>
    </location>
</feature>
<dbReference type="EMBL" id="JAAALK010000082">
    <property type="protein sequence ID" value="KAG8086170.1"/>
    <property type="molecule type" value="Genomic_DNA"/>
</dbReference>
<gene>
    <name evidence="6" type="ORF">GUJ93_ZPchr0010g8569</name>
</gene>
<reference evidence="6" key="1">
    <citation type="journal article" date="2021" name="bioRxiv">
        <title>Whole Genome Assembly and Annotation of Northern Wild Rice, Zizania palustris L., Supports a Whole Genome Duplication in the Zizania Genus.</title>
        <authorList>
            <person name="Haas M."/>
            <person name="Kono T."/>
            <person name="Macchietto M."/>
            <person name="Millas R."/>
            <person name="McGilp L."/>
            <person name="Shao M."/>
            <person name="Duquette J."/>
            <person name="Hirsch C.N."/>
            <person name="Kimball J."/>
        </authorList>
    </citation>
    <scope>NUCLEOTIDE SEQUENCE</scope>
    <source>
        <tissue evidence="6">Fresh leaf tissue</tissue>
    </source>
</reference>
<dbReference type="InterPro" id="IPR001623">
    <property type="entry name" value="DnaJ_domain"/>
</dbReference>
<dbReference type="PROSITE" id="PS50076">
    <property type="entry name" value="DNAJ_2"/>
    <property type="match status" value="1"/>
</dbReference>
<evidence type="ECO:0000256" key="1">
    <source>
        <dbReference type="ARBA" id="ARBA00022723"/>
    </source>
</evidence>
<dbReference type="InterPro" id="IPR001080">
    <property type="entry name" value="3Fe4S_ferredoxin"/>
</dbReference>
<dbReference type="CDD" id="cd06257">
    <property type="entry name" value="DnaJ"/>
    <property type="match status" value="1"/>
</dbReference>
<dbReference type="Pfam" id="PF00226">
    <property type="entry name" value="DnaJ"/>
    <property type="match status" value="1"/>
</dbReference>
<evidence type="ECO:0000313" key="6">
    <source>
        <dbReference type="EMBL" id="KAG8086170.1"/>
    </source>
</evidence>
<evidence type="ECO:0000259" key="5">
    <source>
        <dbReference type="PROSITE" id="PS51379"/>
    </source>
</evidence>
<dbReference type="PROSITE" id="PS00198">
    <property type="entry name" value="4FE4S_FER_1"/>
    <property type="match status" value="1"/>
</dbReference>
<dbReference type="GO" id="GO:0005506">
    <property type="term" value="F:iron ion binding"/>
    <property type="evidence" value="ECO:0007669"/>
    <property type="project" value="InterPro"/>
</dbReference>
<keyword evidence="1" id="KW-0479">Metal-binding</keyword>
<evidence type="ECO:0000256" key="3">
    <source>
        <dbReference type="ARBA" id="ARBA00023014"/>
    </source>
</evidence>
<evidence type="ECO:0000259" key="4">
    <source>
        <dbReference type="PROSITE" id="PS50076"/>
    </source>
</evidence>
<dbReference type="InterPro" id="IPR017900">
    <property type="entry name" value="4Fe4S_Fe_S_CS"/>
</dbReference>
<evidence type="ECO:0000256" key="2">
    <source>
        <dbReference type="ARBA" id="ARBA00023004"/>
    </source>
</evidence>
<dbReference type="InterPro" id="IPR017896">
    <property type="entry name" value="4Fe4S_Fe-S-bd"/>
</dbReference>
<keyword evidence="3" id="KW-0411">Iron-sulfur</keyword>
<sequence length="354" mass="40020">MAPLPSPSLLAGSLATVRAASPSIPCSRRNRSFGSDRFAGAGRGDQRRSRSTGVRRDLRIYAYAAEAEHESTEGDVADDFYSVLGVMPDATTEEIKKAYYSCMKACHPDLSGDDPEVTNFCMFINEVYTVLSDPVQRAVYDEIHGYTATAINPFFDDSAPKDQVFVDEFTCIGCKYCANVCPNVFRIEEDFGRSRVYSQSGSTELIQEAIDSCPVDCIHWTSAAQLSLLENEMRRMERVNVGLMSAGMGVSIDVFRMASTRWERRQSKVLEKIRTRMTNRNNSDISSSWSDIWGSPTRYQRNGIAEQITYFVRHTLHCSLEICICFIKRREGHNKVIFPQNRFVIIFVDLLLYC</sequence>
<dbReference type="PROSITE" id="PS51379">
    <property type="entry name" value="4FE4S_FER_2"/>
    <property type="match status" value="1"/>
</dbReference>
<accession>A0A8J6BK16</accession>
<dbReference type="AlphaFoldDB" id="A0A8J6BK16"/>
<evidence type="ECO:0000313" key="7">
    <source>
        <dbReference type="Proteomes" id="UP000729402"/>
    </source>
</evidence>
<dbReference type="SMART" id="SM00271">
    <property type="entry name" value="DnaJ"/>
    <property type="match status" value="1"/>
</dbReference>
<comment type="caution">
    <text evidence="6">The sequence shown here is derived from an EMBL/GenBank/DDBJ whole genome shotgun (WGS) entry which is preliminary data.</text>
</comment>
<proteinExistence type="predicted"/>
<dbReference type="Proteomes" id="UP000729402">
    <property type="component" value="Unassembled WGS sequence"/>
</dbReference>
<name>A0A8J6BK16_ZIZPA</name>
<dbReference type="PANTHER" id="PTHR44579:SF5">
    <property type="entry name" value="OS05G0529700 PROTEIN"/>
    <property type="match status" value="1"/>
</dbReference>
<protein>
    <submittedName>
        <fullName evidence="6">Uncharacterized protein</fullName>
    </submittedName>
</protein>
<dbReference type="OrthoDB" id="376357at2759"/>
<dbReference type="GO" id="GO:0051536">
    <property type="term" value="F:iron-sulfur cluster binding"/>
    <property type="evidence" value="ECO:0007669"/>
    <property type="project" value="UniProtKB-KW"/>
</dbReference>
<keyword evidence="7" id="KW-1185">Reference proteome</keyword>
<feature type="domain" description="4Fe-4S ferredoxin-type" evidence="5">
    <location>
        <begin position="162"/>
        <end position="190"/>
    </location>
</feature>
<dbReference type="PANTHER" id="PTHR44579">
    <property type="entry name" value="OS01G0730500 PROTEIN"/>
    <property type="match status" value="1"/>
</dbReference>
<keyword evidence="2" id="KW-0408">Iron</keyword>
<dbReference type="Pfam" id="PF13370">
    <property type="entry name" value="Fer4_13"/>
    <property type="match status" value="1"/>
</dbReference>
<dbReference type="PRINTS" id="PR00352">
    <property type="entry name" value="3FE4SFRDOXIN"/>
</dbReference>